<dbReference type="EMBL" id="BNCP01000059">
    <property type="protein sequence ID" value="GIL90637.1"/>
    <property type="molecule type" value="Genomic_DNA"/>
</dbReference>
<name>A0A8J4D2P3_9CHLO</name>
<feature type="non-terminal residue" evidence="2">
    <location>
        <position position="164"/>
    </location>
</feature>
<protein>
    <submittedName>
        <fullName evidence="2">Uncharacterized protein</fullName>
    </submittedName>
</protein>
<sequence length="164" mass="17874">RRCALCQLLGDGALPLLLLVHALHAQDMPAPVDARAFVVLALKALHQLGELTLVLILHRCQRQGRGGLLVDNRAQASLTLDDSVRHAHLLAEGWKPANQLDGVHVVSNHHHLSLARLHQRGNMVQAILDDDGLLLLRLLAGLTSSGLRLEALSLLLLILRPVLH</sequence>
<gene>
    <name evidence="2" type="ORF">Vretifemale_18417</name>
</gene>
<comment type="caution">
    <text evidence="2">The sequence shown here is derived from an EMBL/GenBank/DDBJ whole genome shotgun (WGS) entry which is preliminary data.</text>
</comment>
<dbReference type="OrthoDB" id="10641409at2759"/>
<dbReference type="Proteomes" id="UP000747110">
    <property type="component" value="Unassembled WGS sequence"/>
</dbReference>
<keyword evidence="3" id="KW-1185">Reference proteome</keyword>
<proteinExistence type="predicted"/>
<feature type="chain" id="PRO_5035237848" evidence="1">
    <location>
        <begin position="26"/>
        <end position="164"/>
    </location>
</feature>
<organism evidence="2 3">
    <name type="scientific">Volvox reticuliferus</name>
    <dbReference type="NCBI Taxonomy" id="1737510"/>
    <lineage>
        <taxon>Eukaryota</taxon>
        <taxon>Viridiplantae</taxon>
        <taxon>Chlorophyta</taxon>
        <taxon>core chlorophytes</taxon>
        <taxon>Chlorophyceae</taxon>
        <taxon>CS clade</taxon>
        <taxon>Chlamydomonadales</taxon>
        <taxon>Volvocaceae</taxon>
        <taxon>Volvox</taxon>
    </lineage>
</organism>
<reference evidence="2" key="1">
    <citation type="journal article" date="2021" name="Proc. Natl. Acad. Sci. U.S.A.">
        <title>Three genomes in the algal genus Volvox reveal the fate of a haploid sex-determining region after a transition to homothallism.</title>
        <authorList>
            <person name="Yamamoto K."/>
            <person name="Hamaji T."/>
            <person name="Kawai-Toyooka H."/>
            <person name="Matsuzaki R."/>
            <person name="Takahashi F."/>
            <person name="Nishimura Y."/>
            <person name="Kawachi M."/>
            <person name="Noguchi H."/>
            <person name="Minakuchi Y."/>
            <person name="Umen J.G."/>
            <person name="Toyoda A."/>
            <person name="Nozaki H."/>
        </authorList>
    </citation>
    <scope>NUCLEOTIDE SEQUENCE</scope>
    <source>
        <strain evidence="2">NIES-3786</strain>
    </source>
</reference>
<evidence type="ECO:0000313" key="2">
    <source>
        <dbReference type="EMBL" id="GIL90637.1"/>
    </source>
</evidence>
<dbReference type="AlphaFoldDB" id="A0A8J4D2P3"/>
<feature type="signal peptide" evidence="1">
    <location>
        <begin position="1"/>
        <end position="25"/>
    </location>
</feature>
<accession>A0A8J4D2P3</accession>
<evidence type="ECO:0000313" key="3">
    <source>
        <dbReference type="Proteomes" id="UP000747110"/>
    </source>
</evidence>
<keyword evidence="1" id="KW-0732">Signal</keyword>
<evidence type="ECO:0000256" key="1">
    <source>
        <dbReference type="SAM" id="SignalP"/>
    </source>
</evidence>